<evidence type="ECO:0000313" key="2">
    <source>
        <dbReference type="Proteomes" id="UP000732298"/>
    </source>
</evidence>
<dbReference type="AlphaFoldDB" id="A0A8T3YMR0"/>
<organism evidence="1 2">
    <name type="scientific">Candidatus Iainarchaeum sp</name>
    <dbReference type="NCBI Taxonomy" id="3101447"/>
    <lineage>
        <taxon>Archaea</taxon>
        <taxon>Candidatus Iainarchaeota</taxon>
        <taxon>Candidatus Iainarchaeia</taxon>
        <taxon>Candidatus Iainarchaeales</taxon>
        <taxon>Candidatus Iainarchaeaceae</taxon>
        <taxon>Candidatus Iainarchaeum</taxon>
    </lineage>
</organism>
<proteinExistence type="predicted"/>
<reference evidence="1" key="1">
    <citation type="submission" date="2020-07" db="EMBL/GenBank/DDBJ databases">
        <title>Huge and variable diversity of episymbiotic CPR bacteria and DPANN archaea in groundwater ecosystems.</title>
        <authorList>
            <person name="He C.Y."/>
            <person name="Keren R."/>
            <person name="Whittaker M."/>
            <person name="Farag I.F."/>
            <person name="Doudna J."/>
            <person name="Cate J.H.D."/>
            <person name="Banfield J.F."/>
        </authorList>
    </citation>
    <scope>NUCLEOTIDE SEQUENCE</scope>
    <source>
        <strain evidence="1">NC_groundwater_1296_Ag_S-0.2um_52_80</strain>
    </source>
</reference>
<dbReference type="InterPro" id="IPR017601">
    <property type="entry name" value="DGQHR-contain_dom"/>
</dbReference>
<dbReference type="InterPro" id="IPR017642">
    <property type="entry name" value="DNA_S_mod_DndB"/>
</dbReference>
<sequence>MMKLQAIEVNQNGKRIFIGKIPAETLIDASRCRADLWDSSNPSGYQRKNVPSREASFANYVMTSKRVFPVPVILSVRHNLSFKPGQDGVGVLSFPDNEIIYQVDGQHRIGGLRKLISIDGKFSDIDVPVVILPPGEWAEKPEKIVFEEALQFYTINKTQKGVRSDLAARFLGKIKDEGLVEELPKEITRAIEWLPKAIQVTELLNESEGIWQNKIIKPNGERKGKLVSEGAFSDSLRPIVTNESLNLQAAEAGQLAEYVARFWQALKNNSPEAFESPEDYVIQKTTGAYVLHSFLVSILAILSRNKVKKLTIEAFQEIISQIPELGSTFWHIKGYAGSVGTNRKSFKLLEEKLQERLKKIKATHKEVVPFEL</sequence>
<protein>
    <submittedName>
        <fullName evidence="1">DGQHR domain-containing protein</fullName>
    </submittedName>
</protein>
<comment type="caution">
    <text evidence="1">The sequence shown here is derived from an EMBL/GenBank/DDBJ whole genome shotgun (WGS) entry which is preliminary data.</text>
</comment>
<accession>A0A8T3YMR0</accession>
<dbReference type="Pfam" id="PF14072">
    <property type="entry name" value="DndB"/>
    <property type="match status" value="1"/>
</dbReference>
<evidence type="ECO:0000313" key="1">
    <source>
        <dbReference type="EMBL" id="MBI4210328.1"/>
    </source>
</evidence>
<gene>
    <name evidence="1" type="ORF">HY544_02365</name>
</gene>
<dbReference type="EMBL" id="JACQPB010000030">
    <property type="protein sequence ID" value="MBI4210328.1"/>
    <property type="molecule type" value="Genomic_DNA"/>
</dbReference>
<dbReference type="Proteomes" id="UP000732298">
    <property type="component" value="Unassembled WGS sequence"/>
</dbReference>
<name>A0A8T3YMR0_9ARCH</name>
<dbReference type="NCBIfam" id="TIGR03187">
    <property type="entry name" value="DGQHR"/>
    <property type="match status" value="1"/>
</dbReference>